<dbReference type="STRING" id="307972.A0A2G8K6A2"/>
<dbReference type="PANTHER" id="PTHR10125:SF31">
    <property type="entry name" value="P2X RECEPTOR E"/>
    <property type="match status" value="1"/>
</dbReference>
<dbReference type="AlphaFoldDB" id="A0A2G8K6A2"/>
<evidence type="ECO:0000313" key="11">
    <source>
        <dbReference type="Proteomes" id="UP000230750"/>
    </source>
</evidence>
<evidence type="ECO:0000256" key="6">
    <source>
        <dbReference type="ARBA" id="ARBA00023065"/>
    </source>
</evidence>
<keyword evidence="11" id="KW-1185">Reference proteome</keyword>
<evidence type="ECO:0000256" key="9">
    <source>
        <dbReference type="ARBA" id="ARBA00023303"/>
    </source>
</evidence>
<keyword evidence="9" id="KW-0407">Ion channel</keyword>
<gene>
    <name evidence="10" type="ORF">BSL78_19672</name>
</gene>
<evidence type="ECO:0000256" key="8">
    <source>
        <dbReference type="ARBA" id="ARBA00023286"/>
    </source>
</evidence>
<dbReference type="PANTHER" id="PTHR10125">
    <property type="entry name" value="P2X PURINOCEPTOR"/>
    <property type="match status" value="1"/>
</dbReference>
<dbReference type="InterPro" id="IPR027309">
    <property type="entry name" value="P2X_extracellular_dom_sf"/>
</dbReference>
<evidence type="ECO:0000313" key="10">
    <source>
        <dbReference type="EMBL" id="PIK43475.1"/>
    </source>
</evidence>
<dbReference type="GO" id="GO:0098794">
    <property type="term" value="C:postsynapse"/>
    <property type="evidence" value="ECO:0007669"/>
    <property type="project" value="GOC"/>
</dbReference>
<name>A0A2G8K6A2_STIJA</name>
<proteinExistence type="inferred from homology"/>
<keyword evidence="7" id="KW-0472">Membrane</keyword>
<dbReference type="GO" id="GO:0070588">
    <property type="term" value="P:calcium ion transmembrane transport"/>
    <property type="evidence" value="ECO:0007669"/>
    <property type="project" value="TreeGrafter"/>
</dbReference>
<evidence type="ECO:0000256" key="1">
    <source>
        <dbReference type="ARBA" id="ARBA00004308"/>
    </source>
</evidence>
<evidence type="ECO:0000256" key="2">
    <source>
        <dbReference type="ARBA" id="ARBA00009848"/>
    </source>
</evidence>
<dbReference type="InterPro" id="IPR059116">
    <property type="entry name" value="P2X_receptor"/>
</dbReference>
<dbReference type="Gene3D" id="2.60.490.10">
    <property type="entry name" value="atp-gated p2x4 ion channel domain"/>
    <property type="match status" value="1"/>
</dbReference>
<comment type="caution">
    <text evidence="10">The sequence shown here is derived from an EMBL/GenBank/DDBJ whole genome shotgun (WGS) entry which is preliminary data.</text>
</comment>
<reference evidence="10 11" key="1">
    <citation type="journal article" date="2017" name="PLoS Biol.">
        <title>The sea cucumber genome provides insights into morphological evolution and visceral regeneration.</title>
        <authorList>
            <person name="Zhang X."/>
            <person name="Sun L."/>
            <person name="Yuan J."/>
            <person name="Sun Y."/>
            <person name="Gao Y."/>
            <person name="Zhang L."/>
            <person name="Li S."/>
            <person name="Dai H."/>
            <person name="Hamel J.F."/>
            <person name="Liu C."/>
            <person name="Yu Y."/>
            <person name="Liu S."/>
            <person name="Lin W."/>
            <person name="Guo K."/>
            <person name="Jin S."/>
            <person name="Xu P."/>
            <person name="Storey K.B."/>
            <person name="Huan P."/>
            <person name="Zhang T."/>
            <person name="Zhou Y."/>
            <person name="Zhang J."/>
            <person name="Lin C."/>
            <person name="Li X."/>
            <person name="Xing L."/>
            <person name="Huo D."/>
            <person name="Sun M."/>
            <person name="Wang L."/>
            <person name="Mercier A."/>
            <person name="Li F."/>
            <person name="Yang H."/>
            <person name="Xiang J."/>
        </authorList>
    </citation>
    <scope>NUCLEOTIDE SEQUENCE [LARGE SCALE GENOMIC DNA]</scope>
    <source>
        <strain evidence="10">Shaxun</strain>
        <tissue evidence="10">Muscle</tissue>
    </source>
</reference>
<keyword evidence="5" id="KW-1133">Transmembrane helix</keyword>
<evidence type="ECO:0000256" key="7">
    <source>
        <dbReference type="ARBA" id="ARBA00023136"/>
    </source>
</evidence>
<dbReference type="GO" id="GO:0004931">
    <property type="term" value="F:extracellularly ATP-gated monoatomic cation channel activity"/>
    <property type="evidence" value="ECO:0007669"/>
    <property type="project" value="TreeGrafter"/>
</dbReference>
<evidence type="ECO:0000256" key="3">
    <source>
        <dbReference type="ARBA" id="ARBA00022448"/>
    </source>
</evidence>
<organism evidence="10 11">
    <name type="scientific">Stichopus japonicus</name>
    <name type="common">Sea cucumber</name>
    <dbReference type="NCBI Taxonomy" id="307972"/>
    <lineage>
        <taxon>Eukaryota</taxon>
        <taxon>Metazoa</taxon>
        <taxon>Echinodermata</taxon>
        <taxon>Eleutherozoa</taxon>
        <taxon>Echinozoa</taxon>
        <taxon>Holothuroidea</taxon>
        <taxon>Aspidochirotacea</taxon>
        <taxon>Aspidochirotida</taxon>
        <taxon>Stichopodidae</taxon>
        <taxon>Apostichopus</taxon>
    </lineage>
</organism>
<keyword evidence="8" id="KW-1071">Ligand-gated ion channel</keyword>
<dbReference type="EMBL" id="MRZV01000848">
    <property type="protein sequence ID" value="PIK43475.1"/>
    <property type="molecule type" value="Genomic_DNA"/>
</dbReference>
<dbReference type="GO" id="GO:0012505">
    <property type="term" value="C:endomembrane system"/>
    <property type="evidence" value="ECO:0007669"/>
    <property type="project" value="UniProtKB-SubCell"/>
</dbReference>
<sequence length="162" mass="18168">MPLWPLPNKGPGSASVRDVYNGGVIIINIDWKCNLDWNEKHCVPKYSFIAPNKEDKFNFRFSSYYRENGTESRDLTKAYGDGDVRRSRSLFPKEETVLQGMKYQNVSVDNSEVYDVSDVTGAMKMNDTSLISGQYLKPNAIVTLKQTGNGKTQSRSSLVSGP</sequence>
<dbReference type="Proteomes" id="UP000230750">
    <property type="component" value="Unassembled WGS sequence"/>
</dbReference>
<keyword evidence="4" id="KW-0812">Transmembrane</keyword>
<protein>
    <submittedName>
        <fullName evidence="10">Putative P2X purinoceptor 4 isoform X2</fullName>
    </submittedName>
</protein>
<dbReference type="GO" id="GO:0016020">
    <property type="term" value="C:membrane"/>
    <property type="evidence" value="ECO:0007669"/>
    <property type="project" value="TreeGrafter"/>
</dbReference>
<comment type="similarity">
    <text evidence="2">Belongs to the P2X receptor family.</text>
</comment>
<dbReference type="OrthoDB" id="6275590at2759"/>
<keyword evidence="6" id="KW-0406">Ion transport</keyword>
<evidence type="ECO:0000256" key="4">
    <source>
        <dbReference type="ARBA" id="ARBA00022692"/>
    </source>
</evidence>
<dbReference type="Pfam" id="PF00864">
    <property type="entry name" value="P2X_receptor"/>
    <property type="match status" value="1"/>
</dbReference>
<comment type="subcellular location">
    <subcellularLocation>
        <location evidence="1">Endomembrane system</location>
    </subcellularLocation>
</comment>
<accession>A0A2G8K6A2</accession>
<evidence type="ECO:0000256" key="5">
    <source>
        <dbReference type="ARBA" id="ARBA00022989"/>
    </source>
</evidence>
<keyword evidence="3" id="KW-0813">Transport</keyword>